<feature type="transmembrane region" description="Helical" evidence="8">
    <location>
        <begin position="213"/>
        <end position="229"/>
    </location>
</feature>
<evidence type="ECO:0000313" key="9">
    <source>
        <dbReference type="EMBL" id="TCO80333.1"/>
    </source>
</evidence>
<dbReference type="PANTHER" id="PTHR22926">
    <property type="entry name" value="PHOSPHO-N-ACETYLMURAMOYL-PENTAPEPTIDE-TRANSFERASE"/>
    <property type="match status" value="1"/>
</dbReference>
<evidence type="ECO:0000256" key="5">
    <source>
        <dbReference type="ARBA" id="ARBA00022989"/>
    </source>
</evidence>
<keyword evidence="2" id="KW-1003">Cell membrane</keyword>
<keyword evidence="10" id="KW-1185">Reference proteome</keyword>
<feature type="transmembrane region" description="Helical" evidence="8">
    <location>
        <begin position="48"/>
        <end position="66"/>
    </location>
</feature>
<evidence type="ECO:0000256" key="1">
    <source>
        <dbReference type="ARBA" id="ARBA00004651"/>
    </source>
</evidence>
<name>A0A4R2L201_9GAMM</name>
<dbReference type="RefSeq" id="WP_132543965.1">
    <property type="nucleotide sequence ID" value="NZ_SLWY01000015.1"/>
</dbReference>
<keyword evidence="5 8" id="KW-1133">Transmembrane helix</keyword>
<dbReference type="GO" id="GO:0016780">
    <property type="term" value="F:phosphotransferase activity, for other substituted phosphate groups"/>
    <property type="evidence" value="ECO:0007669"/>
    <property type="project" value="InterPro"/>
</dbReference>
<dbReference type="GO" id="GO:0009103">
    <property type="term" value="P:lipopolysaccharide biosynthetic process"/>
    <property type="evidence" value="ECO:0007669"/>
    <property type="project" value="TreeGrafter"/>
</dbReference>
<dbReference type="PANTHER" id="PTHR22926:SF3">
    <property type="entry name" value="UNDECAPRENYL-PHOSPHATE ALPHA-N-ACETYLGLUCOSAMINYL 1-PHOSPHATE TRANSFERASE"/>
    <property type="match status" value="1"/>
</dbReference>
<keyword evidence="3 9" id="KW-0808">Transferase</keyword>
<protein>
    <submittedName>
        <fullName evidence="9">Fuc2NAc and GlcNAc transferase</fullName>
    </submittedName>
</protein>
<dbReference type="InterPro" id="IPR000715">
    <property type="entry name" value="Glycosyl_transferase_4"/>
</dbReference>
<gene>
    <name evidence="9" type="ORF">EV699_115111</name>
</gene>
<dbReference type="Proteomes" id="UP000295765">
    <property type="component" value="Unassembled WGS sequence"/>
</dbReference>
<feature type="transmembrane region" description="Helical" evidence="8">
    <location>
        <begin position="72"/>
        <end position="91"/>
    </location>
</feature>
<comment type="caution">
    <text evidence="9">The sequence shown here is derived from an EMBL/GenBank/DDBJ whole genome shotgun (WGS) entry which is preliminary data.</text>
</comment>
<feature type="transmembrane region" description="Helical" evidence="8">
    <location>
        <begin position="184"/>
        <end position="201"/>
    </location>
</feature>
<dbReference type="OrthoDB" id="9783652at2"/>
<feature type="transmembrane region" description="Helical" evidence="8">
    <location>
        <begin position="129"/>
        <end position="148"/>
    </location>
</feature>
<evidence type="ECO:0000256" key="7">
    <source>
        <dbReference type="PIRSR" id="PIRSR600715-1"/>
    </source>
</evidence>
<feature type="transmembrane region" description="Helical" evidence="8">
    <location>
        <begin position="310"/>
        <end position="331"/>
    </location>
</feature>
<dbReference type="CDD" id="cd06854">
    <property type="entry name" value="GT_WbpL_WbcO_like"/>
    <property type="match status" value="1"/>
</dbReference>
<dbReference type="GO" id="GO:0071555">
    <property type="term" value="P:cell wall organization"/>
    <property type="evidence" value="ECO:0007669"/>
    <property type="project" value="TreeGrafter"/>
</dbReference>
<evidence type="ECO:0000256" key="4">
    <source>
        <dbReference type="ARBA" id="ARBA00022692"/>
    </source>
</evidence>
<feature type="binding site" evidence="7">
    <location>
        <position position="210"/>
    </location>
    <ligand>
        <name>Mg(2+)</name>
        <dbReference type="ChEBI" id="CHEBI:18420"/>
    </ligand>
</feature>
<feature type="binding site" evidence="7">
    <location>
        <position position="152"/>
    </location>
    <ligand>
        <name>Mg(2+)</name>
        <dbReference type="ChEBI" id="CHEBI:18420"/>
    </ligand>
</feature>
<dbReference type="Pfam" id="PF00953">
    <property type="entry name" value="Glycos_transf_4"/>
    <property type="match status" value="1"/>
</dbReference>
<feature type="transmembrane region" description="Helical" evidence="8">
    <location>
        <begin position="235"/>
        <end position="254"/>
    </location>
</feature>
<evidence type="ECO:0000256" key="2">
    <source>
        <dbReference type="ARBA" id="ARBA00022475"/>
    </source>
</evidence>
<evidence type="ECO:0000256" key="6">
    <source>
        <dbReference type="ARBA" id="ARBA00023136"/>
    </source>
</evidence>
<evidence type="ECO:0000313" key="10">
    <source>
        <dbReference type="Proteomes" id="UP000295765"/>
    </source>
</evidence>
<keyword evidence="7" id="KW-0460">Magnesium</keyword>
<evidence type="ECO:0000256" key="8">
    <source>
        <dbReference type="SAM" id="Phobius"/>
    </source>
</evidence>
<dbReference type="AlphaFoldDB" id="A0A4R2L201"/>
<keyword evidence="6 8" id="KW-0472">Membrane</keyword>
<feature type="transmembrane region" description="Helical" evidence="8">
    <location>
        <begin position="103"/>
        <end position="123"/>
    </location>
</feature>
<comment type="cofactor">
    <cofactor evidence="7">
        <name>Mg(2+)</name>
        <dbReference type="ChEBI" id="CHEBI:18420"/>
    </cofactor>
</comment>
<keyword evidence="4 8" id="KW-0812">Transmembrane</keyword>
<sequence length="341" mass="36132">MFGNGLILIAVFAAAYAGTLCLRRYALARQILDVPNERSSHVRPTPRGGGVAIVMSFLAGIGMLYAKGDVDSGLLGILAGGGGLIALIGFWDDHASLPARVRIVFHVAAAVWALFILGGWPTLDLGFGSVAWGIAGAVVGVVGLVWLLNLYNFMDGIDGIAGTEAVFVASAGALMLGLEGGAPFPLLMLAAASLGFLLLNWPPARIFMGDAGSGFIGYALGGFALHAVVTGVTAVWPWLILLGVFCVDATVTLVRRWLRGQKWYAAHRSHAYQWASRRYAGHRPVTLAVLLIDIVWLFPCALLAQSYPQWAIPTVLVAYLPLVLLALHFNAGEAEEAGKRS</sequence>
<proteinExistence type="predicted"/>
<evidence type="ECO:0000256" key="3">
    <source>
        <dbReference type="ARBA" id="ARBA00022679"/>
    </source>
</evidence>
<feature type="transmembrane region" description="Helical" evidence="8">
    <location>
        <begin position="285"/>
        <end position="304"/>
    </location>
</feature>
<organism evidence="9 10">
    <name type="scientific">Plasticicumulans lactativorans</name>
    <dbReference type="NCBI Taxonomy" id="1133106"/>
    <lineage>
        <taxon>Bacteria</taxon>
        <taxon>Pseudomonadati</taxon>
        <taxon>Pseudomonadota</taxon>
        <taxon>Gammaproteobacteria</taxon>
        <taxon>Candidatus Competibacteraceae</taxon>
        <taxon>Plasticicumulans</taxon>
    </lineage>
</organism>
<keyword evidence="7" id="KW-0479">Metal-binding</keyword>
<feature type="transmembrane region" description="Helical" evidence="8">
    <location>
        <begin position="160"/>
        <end position="178"/>
    </location>
</feature>
<dbReference type="GO" id="GO:0005886">
    <property type="term" value="C:plasma membrane"/>
    <property type="evidence" value="ECO:0007669"/>
    <property type="project" value="UniProtKB-SubCell"/>
</dbReference>
<comment type="subcellular location">
    <subcellularLocation>
        <location evidence="1">Cell membrane</location>
        <topology evidence="1">Multi-pass membrane protein</topology>
    </subcellularLocation>
</comment>
<reference evidence="9 10" key="1">
    <citation type="submission" date="2019-03" db="EMBL/GenBank/DDBJ databases">
        <title>Genomic Encyclopedia of Type Strains, Phase IV (KMG-IV): sequencing the most valuable type-strain genomes for metagenomic binning, comparative biology and taxonomic classification.</title>
        <authorList>
            <person name="Goeker M."/>
        </authorList>
    </citation>
    <scope>NUCLEOTIDE SEQUENCE [LARGE SCALE GENOMIC DNA]</scope>
    <source>
        <strain evidence="9 10">DSM 25287</strain>
    </source>
</reference>
<feature type="transmembrane region" description="Helical" evidence="8">
    <location>
        <begin position="6"/>
        <end position="27"/>
    </location>
</feature>
<accession>A0A4R2L201</accession>
<dbReference type="EMBL" id="SLWY01000015">
    <property type="protein sequence ID" value="TCO80333.1"/>
    <property type="molecule type" value="Genomic_DNA"/>
</dbReference>
<dbReference type="GO" id="GO:0046872">
    <property type="term" value="F:metal ion binding"/>
    <property type="evidence" value="ECO:0007669"/>
    <property type="project" value="UniProtKB-KW"/>
</dbReference>
<dbReference type="GO" id="GO:0044038">
    <property type="term" value="P:cell wall macromolecule biosynthetic process"/>
    <property type="evidence" value="ECO:0007669"/>
    <property type="project" value="TreeGrafter"/>
</dbReference>